<feature type="compositionally biased region" description="Pro residues" evidence="1">
    <location>
        <begin position="43"/>
        <end position="88"/>
    </location>
</feature>
<keyword evidence="2" id="KW-0732">Signal</keyword>
<evidence type="ECO:0000313" key="3">
    <source>
        <dbReference type="EMBL" id="CAN92368.1"/>
    </source>
</evidence>
<organism evidence="3 4">
    <name type="scientific">Sorangium cellulosum (strain So ce56)</name>
    <name type="common">Polyangium cellulosum (strain So ce56)</name>
    <dbReference type="NCBI Taxonomy" id="448385"/>
    <lineage>
        <taxon>Bacteria</taxon>
        <taxon>Pseudomonadati</taxon>
        <taxon>Myxococcota</taxon>
        <taxon>Polyangia</taxon>
        <taxon>Polyangiales</taxon>
        <taxon>Polyangiaceae</taxon>
        <taxon>Sorangium</taxon>
    </lineage>
</organism>
<dbReference type="Proteomes" id="UP000002139">
    <property type="component" value="Chromosome"/>
</dbReference>
<evidence type="ECO:0000313" key="4">
    <source>
        <dbReference type="Proteomes" id="UP000002139"/>
    </source>
</evidence>
<evidence type="ECO:0000256" key="1">
    <source>
        <dbReference type="SAM" id="MobiDB-lite"/>
    </source>
</evidence>
<feature type="signal peptide" evidence="2">
    <location>
        <begin position="1"/>
        <end position="31"/>
    </location>
</feature>
<dbReference type="EMBL" id="AM746676">
    <property type="protein sequence ID" value="CAN92368.1"/>
    <property type="molecule type" value="Genomic_DNA"/>
</dbReference>
<feature type="compositionally biased region" description="Pro residues" evidence="1">
    <location>
        <begin position="113"/>
        <end position="133"/>
    </location>
</feature>
<gene>
    <name evidence="3" type="ordered locus">sce2209</name>
</gene>
<dbReference type="AlphaFoldDB" id="A9FWD5"/>
<accession>A9FWD5</accession>
<feature type="chain" id="PRO_5002735090" evidence="2">
    <location>
        <begin position="32"/>
        <end position="362"/>
    </location>
</feature>
<reference evidence="3 4" key="1">
    <citation type="journal article" date="2007" name="Nat. Biotechnol.">
        <title>Complete genome sequence of the myxobacterium Sorangium cellulosum.</title>
        <authorList>
            <person name="Schneiker S."/>
            <person name="Perlova O."/>
            <person name="Kaiser O."/>
            <person name="Gerth K."/>
            <person name="Alici A."/>
            <person name="Altmeyer M.O."/>
            <person name="Bartels D."/>
            <person name="Bekel T."/>
            <person name="Beyer S."/>
            <person name="Bode E."/>
            <person name="Bode H.B."/>
            <person name="Bolten C.J."/>
            <person name="Choudhuri J.V."/>
            <person name="Doss S."/>
            <person name="Elnakady Y.A."/>
            <person name="Frank B."/>
            <person name="Gaigalat L."/>
            <person name="Goesmann A."/>
            <person name="Groeger C."/>
            <person name="Gross F."/>
            <person name="Jelsbak L."/>
            <person name="Jelsbak L."/>
            <person name="Kalinowski J."/>
            <person name="Kegler C."/>
            <person name="Knauber T."/>
            <person name="Konietzny S."/>
            <person name="Kopp M."/>
            <person name="Krause L."/>
            <person name="Krug D."/>
            <person name="Linke B."/>
            <person name="Mahmud T."/>
            <person name="Martinez-Arias R."/>
            <person name="McHardy A.C."/>
            <person name="Merai M."/>
            <person name="Meyer F."/>
            <person name="Mormann S."/>
            <person name="Munoz-Dorado J."/>
            <person name="Perez J."/>
            <person name="Pradella S."/>
            <person name="Rachid S."/>
            <person name="Raddatz G."/>
            <person name="Rosenau F."/>
            <person name="Rueckert C."/>
            <person name="Sasse F."/>
            <person name="Scharfe M."/>
            <person name="Schuster S.C."/>
            <person name="Suen G."/>
            <person name="Treuner-Lange A."/>
            <person name="Velicer G.J."/>
            <person name="Vorholter F.-J."/>
            <person name="Weissman K.J."/>
            <person name="Welch R.D."/>
            <person name="Wenzel S.C."/>
            <person name="Whitworth D.E."/>
            <person name="Wilhelm S."/>
            <person name="Wittmann C."/>
            <person name="Bloecker H."/>
            <person name="Puehler A."/>
            <person name="Mueller R."/>
        </authorList>
    </citation>
    <scope>NUCLEOTIDE SEQUENCE [LARGE SCALE GENOMIC DNA]</scope>
    <source>
        <strain evidence="4">So ce56</strain>
    </source>
</reference>
<name>A9FWD5_SORC5</name>
<feature type="region of interest" description="Disordered" evidence="1">
    <location>
        <begin position="113"/>
        <end position="140"/>
    </location>
</feature>
<sequence length="362" mass="39437">MVKTRRWSTSRRRFFWHVQCLGLIMSARSFAQAPDSSAMEPAFAPPAPAQPAPAPPLPPQPAPAEAPPPGPSQPEPAQPAPPPPSAAQPYPYPYPYPTPYPYTYPSQPYPPGPPPYMPPPAPTAGAPSKPPPPAKRKPRSVPLSVFRFGYGAYGSGTLDFQGQCAGSCPLSLRSGREDVDDHTPVLLGFDLMFGPEPVSLGFGFWFTTGTTLEGREPTVPERGIGWEFATPFMLGAALPVAESLALRFGAFAGPEFLFAHDGSAQGRDGEAYENLCDDLRARGQVSECDVTYPTRFSWIYGFQVGPVFRTSRLNTIGAELLVQHVDYRLFGIDAEGPSWRAKQTYDYSAWRFWLMVTVGIGK</sequence>
<evidence type="ECO:0000256" key="2">
    <source>
        <dbReference type="SAM" id="SignalP"/>
    </source>
</evidence>
<feature type="region of interest" description="Disordered" evidence="1">
    <location>
        <begin position="36"/>
        <end position="88"/>
    </location>
</feature>
<dbReference type="STRING" id="448385.sce2209"/>
<keyword evidence="4" id="KW-1185">Reference proteome</keyword>
<dbReference type="HOGENOM" id="CLU_764836_0_0_7"/>
<proteinExistence type="predicted"/>
<protein>
    <submittedName>
        <fullName evidence="3">Transposon Ty1 protein B</fullName>
    </submittedName>
</protein>
<dbReference type="KEGG" id="scl:sce2209"/>